<comment type="caution">
    <text evidence="1">The sequence shown here is derived from an EMBL/GenBank/DDBJ whole genome shotgun (WGS) entry which is preliminary data.</text>
</comment>
<sequence>MVCMAETKEYPQPLWDLIKQLGKEPGVVRIYGYGPFFSGDLRAKDIFLMILAENEDYSRGIKGTWYWETSLKVEGRKVYIRSESDDPALYEMSEPLAVLLWTKKMSATPT</sequence>
<gene>
    <name evidence="1" type="ORF">DDT42_01244</name>
</gene>
<organism evidence="1 2">
    <name type="scientific">Psychracetigena formicireducens</name>
    <dbReference type="NCBI Taxonomy" id="2986056"/>
    <lineage>
        <taxon>Bacteria</taxon>
        <taxon>Bacillati</taxon>
        <taxon>Candidatus Lithacetigenota</taxon>
        <taxon>Candidatus Psychracetigena</taxon>
    </lineage>
</organism>
<evidence type="ECO:0000313" key="2">
    <source>
        <dbReference type="Proteomes" id="UP000811545"/>
    </source>
</evidence>
<name>A0A9E2BGY8_PSYF1</name>
<dbReference type="EMBL" id="QLTW01000084">
    <property type="protein sequence ID" value="MBT9145373.1"/>
    <property type="molecule type" value="Genomic_DNA"/>
</dbReference>
<protein>
    <submittedName>
        <fullName evidence="1">Uncharacterized protein</fullName>
    </submittedName>
</protein>
<reference evidence="1 2" key="1">
    <citation type="journal article" date="2021" name="bioRxiv">
        <title>Unique metabolic strategies in Hadean analogues reveal hints for primordial physiology.</title>
        <authorList>
            <person name="Nobu M.K."/>
            <person name="Nakai R."/>
            <person name="Tamazawa S."/>
            <person name="Mori H."/>
            <person name="Toyoda A."/>
            <person name="Ijiri A."/>
            <person name="Suzuki S."/>
            <person name="Kurokawa K."/>
            <person name="Kamagata Y."/>
            <person name="Tamaki H."/>
        </authorList>
    </citation>
    <scope>NUCLEOTIDE SEQUENCE [LARGE SCALE GENOMIC DNA]</scope>
    <source>
        <strain evidence="1">BS525</strain>
    </source>
</reference>
<dbReference type="Proteomes" id="UP000811545">
    <property type="component" value="Unassembled WGS sequence"/>
</dbReference>
<accession>A0A9E2BGY8</accession>
<proteinExistence type="predicted"/>
<dbReference type="AlphaFoldDB" id="A0A9E2BGY8"/>
<evidence type="ECO:0000313" key="1">
    <source>
        <dbReference type="EMBL" id="MBT9145373.1"/>
    </source>
</evidence>